<keyword evidence="3 9" id="KW-0132">Cell division</keyword>
<dbReference type="GO" id="GO:0009037">
    <property type="term" value="F:tyrosine-based site-specific recombinase activity"/>
    <property type="evidence" value="ECO:0007669"/>
    <property type="project" value="UniProtKB-UniRule"/>
</dbReference>
<evidence type="ECO:0000256" key="6">
    <source>
        <dbReference type="ARBA" id="ARBA00023125"/>
    </source>
</evidence>
<dbReference type="NCBIfam" id="NF001399">
    <property type="entry name" value="PRK00283.1"/>
    <property type="match status" value="1"/>
</dbReference>
<dbReference type="GO" id="GO:0006313">
    <property type="term" value="P:DNA transposition"/>
    <property type="evidence" value="ECO:0007669"/>
    <property type="project" value="UniProtKB-UniRule"/>
</dbReference>
<feature type="active site" evidence="9">
    <location>
        <position position="298"/>
    </location>
</feature>
<keyword evidence="14" id="KW-1185">Reference proteome</keyword>
<dbReference type="InterPro" id="IPR004107">
    <property type="entry name" value="Integrase_SAM-like_N"/>
</dbReference>
<accession>C4LIF6</accession>
<dbReference type="KEGG" id="ckp:ckrop_0857"/>
<sequence>MSSSGPLTPSADEPREGQHSGADASHMVAAYIDHLAVEKNASPNTLSNYQRDLNKYVAWLDQHDLNIDSVDEPDIEQFIADLRRGDSTLGWSPLAASSAARATVAVRSLHRFSHEEGQLARDVAAGVTVLRSGQSLPHALTVEQVNRLIEACPVNESSNPIALRDRAVIELLYGTGMRISEALNLDIDSIDRNHAYVRVVGKGRKERLVPIGAPALHAIDAWLVRGRPSMVKRSDKALFLNARGNRLGRQSVWKFLHAAAERCGLGDSVGPHTLRHSYATHLLQGGADIRAVQELLGHASVTTTQIYTAVSIDNLREVYATSHPRA</sequence>
<dbReference type="AlphaFoldDB" id="C4LIF6"/>
<name>C4LIF6_CORK4</name>
<keyword evidence="5 9" id="KW-0229">DNA integration</keyword>
<proteinExistence type="inferred from homology"/>
<dbReference type="HOGENOM" id="CLU_027562_9_0_11"/>
<evidence type="ECO:0000256" key="1">
    <source>
        <dbReference type="ARBA" id="ARBA00004496"/>
    </source>
</evidence>
<dbReference type="SUPFAM" id="SSF56349">
    <property type="entry name" value="DNA breaking-rejoining enzymes"/>
    <property type="match status" value="1"/>
</dbReference>
<dbReference type="eggNOG" id="COG4974">
    <property type="taxonomic scope" value="Bacteria"/>
</dbReference>
<feature type="active site" evidence="9">
    <location>
        <position position="202"/>
    </location>
</feature>
<dbReference type="CDD" id="cd00798">
    <property type="entry name" value="INT_XerDC_C"/>
    <property type="match status" value="1"/>
</dbReference>
<dbReference type="EMBL" id="CP001620">
    <property type="protein sequence ID" value="ACR17611.1"/>
    <property type="molecule type" value="Genomic_DNA"/>
</dbReference>
<dbReference type="GO" id="GO:0007059">
    <property type="term" value="P:chromosome segregation"/>
    <property type="evidence" value="ECO:0007669"/>
    <property type="project" value="UniProtKB-UniRule"/>
</dbReference>
<dbReference type="GO" id="GO:0003677">
    <property type="term" value="F:DNA binding"/>
    <property type="evidence" value="ECO:0007669"/>
    <property type="project" value="UniProtKB-UniRule"/>
</dbReference>
<dbReference type="Pfam" id="PF00589">
    <property type="entry name" value="Phage_integrase"/>
    <property type="match status" value="1"/>
</dbReference>
<evidence type="ECO:0000259" key="12">
    <source>
        <dbReference type="PROSITE" id="PS51900"/>
    </source>
</evidence>
<dbReference type="STRING" id="645127.ckrop_0857"/>
<evidence type="ECO:0000256" key="3">
    <source>
        <dbReference type="ARBA" id="ARBA00022618"/>
    </source>
</evidence>
<keyword evidence="7 9" id="KW-0233">DNA recombination</keyword>
<keyword evidence="2 9" id="KW-0963">Cytoplasm</keyword>
<dbReference type="PANTHER" id="PTHR30349:SF81">
    <property type="entry name" value="TYROSINE RECOMBINASE XERC"/>
    <property type="match status" value="1"/>
</dbReference>
<keyword evidence="8 9" id="KW-0131">Cell cycle</keyword>
<evidence type="ECO:0000256" key="2">
    <source>
        <dbReference type="ARBA" id="ARBA00022490"/>
    </source>
</evidence>
<feature type="active site" evidence="9">
    <location>
        <position position="275"/>
    </location>
</feature>
<protein>
    <recommendedName>
        <fullName evidence="9">Tyrosine recombinase XerC</fullName>
    </recommendedName>
</protein>
<evidence type="ECO:0000256" key="5">
    <source>
        <dbReference type="ARBA" id="ARBA00022908"/>
    </source>
</evidence>
<evidence type="ECO:0000259" key="11">
    <source>
        <dbReference type="PROSITE" id="PS51898"/>
    </source>
</evidence>
<feature type="domain" description="Core-binding (CB)" evidence="12">
    <location>
        <begin position="22"/>
        <end position="114"/>
    </location>
</feature>
<evidence type="ECO:0000313" key="13">
    <source>
        <dbReference type="EMBL" id="ACR17611.1"/>
    </source>
</evidence>
<dbReference type="Gene3D" id="1.10.443.10">
    <property type="entry name" value="Intergrase catalytic core"/>
    <property type="match status" value="1"/>
</dbReference>
<dbReference type="InterPro" id="IPR050090">
    <property type="entry name" value="Tyrosine_recombinase_XerCD"/>
</dbReference>
<evidence type="ECO:0000313" key="14">
    <source>
        <dbReference type="Proteomes" id="UP000001473"/>
    </source>
</evidence>
<dbReference type="Gene3D" id="1.10.150.130">
    <property type="match status" value="1"/>
</dbReference>
<dbReference type="InterPro" id="IPR011010">
    <property type="entry name" value="DNA_brk_join_enz"/>
</dbReference>
<dbReference type="GO" id="GO:0051301">
    <property type="term" value="P:cell division"/>
    <property type="evidence" value="ECO:0007669"/>
    <property type="project" value="UniProtKB-KW"/>
</dbReference>
<dbReference type="GO" id="GO:0005737">
    <property type="term" value="C:cytoplasm"/>
    <property type="evidence" value="ECO:0007669"/>
    <property type="project" value="UniProtKB-SubCell"/>
</dbReference>
<evidence type="ECO:0000256" key="10">
    <source>
        <dbReference type="SAM" id="MobiDB-lite"/>
    </source>
</evidence>
<evidence type="ECO:0000256" key="4">
    <source>
        <dbReference type="ARBA" id="ARBA00022829"/>
    </source>
</evidence>
<comment type="similarity">
    <text evidence="9">Belongs to the 'phage' integrase family. XerC subfamily.</text>
</comment>
<comment type="subcellular location">
    <subcellularLocation>
        <location evidence="1 9">Cytoplasm</location>
    </subcellularLocation>
</comment>
<dbReference type="Pfam" id="PF02899">
    <property type="entry name" value="Phage_int_SAM_1"/>
    <property type="match status" value="1"/>
</dbReference>
<dbReference type="InterPro" id="IPR013762">
    <property type="entry name" value="Integrase-like_cat_sf"/>
</dbReference>
<dbReference type="InterPro" id="IPR002104">
    <property type="entry name" value="Integrase_catalytic"/>
</dbReference>
<dbReference type="PROSITE" id="PS51900">
    <property type="entry name" value="CB"/>
    <property type="match status" value="1"/>
</dbReference>
<reference evidence="13 14" key="1">
    <citation type="journal article" date="2008" name="J. Biotechnol.">
        <title>Ultrafast pyrosequencing of Corynebacterium kroppenstedtii DSM44385 revealed insights into the physiology of a lipophilic corynebacterium that lacks mycolic acids.</title>
        <authorList>
            <person name="Tauch A."/>
            <person name="Schneider J."/>
            <person name="Szczepanowski R."/>
            <person name="Tilker A."/>
            <person name="Viehoever P."/>
            <person name="Gartemann K.-H."/>
            <person name="Arnold W."/>
            <person name="Blom J."/>
            <person name="Brinkrolf K."/>
            <person name="Brune I."/>
            <person name="Goetker S."/>
            <person name="Weisshaar B."/>
            <person name="Goesmann A."/>
            <person name="Droege M."/>
            <person name="Puehler A."/>
        </authorList>
    </citation>
    <scope>NUCLEOTIDE SEQUENCE [LARGE SCALE GENOMIC DNA]</scope>
    <source>
        <strain evidence="14">DSM 44385 / JCM 11950 / CIP 105744 / CCUG 35717</strain>
    </source>
</reference>
<feature type="active site" description="O-(3'-phospho-DNA)-tyrosine intermediate" evidence="9">
    <location>
        <position position="307"/>
    </location>
</feature>
<dbReference type="InterPro" id="IPR023009">
    <property type="entry name" value="Tyrosine_recombinase_XerC/XerD"/>
</dbReference>
<organism evidence="13 14">
    <name type="scientific">Corynebacterium kroppenstedtii (strain DSM 44385 / JCM 11950 / CIP 105744 / CCUG 35717)</name>
    <dbReference type="NCBI Taxonomy" id="645127"/>
    <lineage>
        <taxon>Bacteria</taxon>
        <taxon>Bacillati</taxon>
        <taxon>Actinomycetota</taxon>
        <taxon>Actinomycetes</taxon>
        <taxon>Mycobacteriales</taxon>
        <taxon>Corynebacteriaceae</taxon>
        <taxon>Corynebacterium</taxon>
    </lineage>
</organism>
<dbReference type="Proteomes" id="UP000001473">
    <property type="component" value="Chromosome"/>
</dbReference>
<comment type="function">
    <text evidence="9">Site-specific tyrosine recombinase, which acts by catalyzing the cutting and rejoining of the recombining DNA molecules. The XerC-XerD complex is essential to convert dimers of the bacterial chromosome into monomers to permit their segregation at cell division. It also contributes to the segregational stability of plasmids.</text>
</comment>
<dbReference type="PROSITE" id="PS51898">
    <property type="entry name" value="TYR_RECOMBINASE"/>
    <property type="match status" value="1"/>
</dbReference>
<gene>
    <name evidence="9" type="primary">xerC</name>
    <name evidence="13" type="ordered locus">ckrop_0857</name>
</gene>
<comment type="subunit">
    <text evidence="9">Forms a cyclic heterotetrameric complex composed of two molecules of XerC and two molecules of XerD.</text>
</comment>
<dbReference type="InterPro" id="IPR044068">
    <property type="entry name" value="CB"/>
</dbReference>
<feature type="domain" description="Tyr recombinase" evidence="11">
    <location>
        <begin position="135"/>
        <end position="320"/>
    </location>
</feature>
<feature type="active site" evidence="9">
    <location>
        <position position="272"/>
    </location>
</feature>
<feature type="region of interest" description="Disordered" evidence="10">
    <location>
        <begin position="1"/>
        <end position="22"/>
    </location>
</feature>
<dbReference type="PANTHER" id="PTHR30349">
    <property type="entry name" value="PHAGE INTEGRASE-RELATED"/>
    <property type="match status" value="1"/>
</dbReference>
<keyword evidence="6 9" id="KW-0238">DNA-binding</keyword>
<evidence type="ECO:0000256" key="8">
    <source>
        <dbReference type="ARBA" id="ARBA00023306"/>
    </source>
</evidence>
<keyword evidence="4 9" id="KW-0159">Chromosome partition</keyword>
<evidence type="ECO:0000256" key="9">
    <source>
        <dbReference type="HAMAP-Rule" id="MF_01808"/>
    </source>
</evidence>
<dbReference type="InterPro" id="IPR010998">
    <property type="entry name" value="Integrase_recombinase_N"/>
</dbReference>
<feature type="active site" evidence="9">
    <location>
        <position position="178"/>
    </location>
</feature>
<evidence type="ECO:0000256" key="7">
    <source>
        <dbReference type="ARBA" id="ARBA00023172"/>
    </source>
</evidence>
<dbReference type="HAMAP" id="MF_01808">
    <property type="entry name" value="Recomb_XerC_XerD"/>
    <property type="match status" value="1"/>
</dbReference>